<dbReference type="InterPro" id="IPR036770">
    <property type="entry name" value="Ankyrin_rpt-contain_sf"/>
</dbReference>
<dbReference type="EMBL" id="CAJOAZ010004309">
    <property type="protein sequence ID" value="CAF4053164.1"/>
    <property type="molecule type" value="Genomic_DNA"/>
</dbReference>
<reference evidence="4" key="1">
    <citation type="submission" date="2021-02" db="EMBL/GenBank/DDBJ databases">
        <authorList>
            <person name="Nowell W R."/>
        </authorList>
    </citation>
    <scope>NUCLEOTIDE SEQUENCE</scope>
</reference>
<dbReference type="PANTHER" id="PTHR24173:SF74">
    <property type="entry name" value="ANKYRIN REPEAT DOMAIN-CONTAINING PROTEIN 16"/>
    <property type="match status" value="1"/>
</dbReference>
<dbReference type="SUPFAM" id="SSF48403">
    <property type="entry name" value="Ankyrin repeat"/>
    <property type="match status" value="1"/>
</dbReference>
<feature type="non-terminal residue" evidence="4">
    <location>
        <position position="1"/>
    </location>
</feature>
<dbReference type="SMART" id="SM00248">
    <property type="entry name" value="ANK"/>
    <property type="match status" value="3"/>
</dbReference>
<dbReference type="PROSITE" id="PS50088">
    <property type="entry name" value="ANK_REPEAT"/>
    <property type="match status" value="1"/>
</dbReference>
<dbReference type="AlphaFoldDB" id="A0A819RVG3"/>
<accession>A0A819RVG3</accession>
<keyword evidence="2 3" id="KW-0040">ANK repeat</keyword>
<protein>
    <submittedName>
        <fullName evidence="4">Uncharacterized protein</fullName>
    </submittedName>
</protein>
<organism evidence="4 5">
    <name type="scientific">Adineta steineri</name>
    <dbReference type="NCBI Taxonomy" id="433720"/>
    <lineage>
        <taxon>Eukaryota</taxon>
        <taxon>Metazoa</taxon>
        <taxon>Spiralia</taxon>
        <taxon>Gnathifera</taxon>
        <taxon>Rotifera</taxon>
        <taxon>Eurotatoria</taxon>
        <taxon>Bdelloidea</taxon>
        <taxon>Adinetida</taxon>
        <taxon>Adinetidae</taxon>
        <taxon>Adineta</taxon>
    </lineage>
</organism>
<dbReference type="InterPro" id="IPR002110">
    <property type="entry name" value="Ankyrin_rpt"/>
</dbReference>
<feature type="repeat" description="ANK" evidence="3">
    <location>
        <begin position="96"/>
        <end position="128"/>
    </location>
</feature>
<evidence type="ECO:0000313" key="4">
    <source>
        <dbReference type="EMBL" id="CAF4053164.1"/>
    </source>
</evidence>
<proteinExistence type="predicted"/>
<dbReference type="Proteomes" id="UP000663844">
    <property type="component" value="Unassembled WGS sequence"/>
</dbReference>
<dbReference type="Gene3D" id="1.25.40.20">
    <property type="entry name" value="Ankyrin repeat-containing domain"/>
    <property type="match status" value="1"/>
</dbReference>
<evidence type="ECO:0000256" key="1">
    <source>
        <dbReference type="ARBA" id="ARBA00022737"/>
    </source>
</evidence>
<dbReference type="Pfam" id="PF12796">
    <property type="entry name" value="Ank_2"/>
    <property type="match status" value="1"/>
</dbReference>
<keyword evidence="1" id="KW-0677">Repeat</keyword>
<evidence type="ECO:0000313" key="5">
    <source>
        <dbReference type="Proteomes" id="UP000663844"/>
    </source>
</evidence>
<dbReference type="PROSITE" id="PS50297">
    <property type="entry name" value="ANK_REP_REGION"/>
    <property type="match status" value="1"/>
</dbReference>
<name>A0A819RVG3_9BILA</name>
<sequence length="172" mass="19504">MHLGVKASKGDSTALPMTELVGQVLELEEQMKKTTHHNFVTVLKEVAYINLVSLDGQTALHIAARLMNSKHPEHPSSIMEYLLNHPKIMINIQDSHGRTPLHFAVIYNCIGNAKYLIEYGANLDIPDIYGAIPLHYACRCLENNNVIDLFLNFTQLFNRETHDKKKPIDIMI</sequence>
<dbReference type="PANTHER" id="PTHR24173">
    <property type="entry name" value="ANKYRIN REPEAT CONTAINING"/>
    <property type="match status" value="1"/>
</dbReference>
<evidence type="ECO:0000256" key="3">
    <source>
        <dbReference type="PROSITE-ProRule" id="PRU00023"/>
    </source>
</evidence>
<comment type="caution">
    <text evidence="4">The sequence shown here is derived from an EMBL/GenBank/DDBJ whole genome shotgun (WGS) entry which is preliminary data.</text>
</comment>
<evidence type="ECO:0000256" key="2">
    <source>
        <dbReference type="ARBA" id="ARBA00023043"/>
    </source>
</evidence>
<gene>
    <name evidence="4" type="ORF">OXD698_LOCUS32664</name>
</gene>